<feature type="transmembrane region" description="Helical" evidence="5">
    <location>
        <begin position="249"/>
        <end position="269"/>
    </location>
</feature>
<protein>
    <submittedName>
        <fullName evidence="7">Putative amino-acid metabolite efflux pump</fullName>
    </submittedName>
</protein>
<dbReference type="Proteomes" id="UP000250079">
    <property type="component" value="Chromosome"/>
</dbReference>
<name>A0A2Z2NYX5_9GAMM</name>
<dbReference type="AlphaFoldDB" id="A0A2Z2NYX5"/>
<dbReference type="SUPFAM" id="SSF103481">
    <property type="entry name" value="Multidrug resistance efflux transporter EmrE"/>
    <property type="match status" value="2"/>
</dbReference>
<feature type="transmembrane region" description="Helical" evidence="5">
    <location>
        <begin position="157"/>
        <end position="176"/>
    </location>
</feature>
<feature type="transmembrane region" description="Helical" evidence="5">
    <location>
        <begin position="70"/>
        <end position="93"/>
    </location>
</feature>
<evidence type="ECO:0000256" key="2">
    <source>
        <dbReference type="ARBA" id="ARBA00022692"/>
    </source>
</evidence>
<gene>
    <name evidence="7" type="primary">eamA_5</name>
    <name evidence="7" type="ORF">IMCC3135_33060</name>
</gene>
<feature type="transmembrane region" description="Helical" evidence="5">
    <location>
        <begin position="40"/>
        <end position="58"/>
    </location>
</feature>
<evidence type="ECO:0000256" key="1">
    <source>
        <dbReference type="ARBA" id="ARBA00004141"/>
    </source>
</evidence>
<evidence type="ECO:0000256" key="3">
    <source>
        <dbReference type="ARBA" id="ARBA00022989"/>
    </source>
</evidence>
<keyword evidence="3 5" id="KW-1133">Transmembrane helix</keyword>
<feature type="domain" description="EamA" evidence="6">
    <location>
        <begin position="163"/>
        <end position="291"/>
    </location>
</feature>
<dbReference type="GO" id="GO:0016020">
    <property type="term" value="C:membrane"/>
    <property type="evidence" value="ECO:0007669"/>
    <property type="project" value="UniProtKB-SubCell"/>
</dbReference>
<accession>A0A2Z2NYX5</accession>
<dbReference type="PANTHER" id="PTHR32322">
    <property type="entry name" value="INNER MEMBRANE TRANSPORTER"/>
    <property type="match status" value="1"/>
</dbReference>
<dbReference type="InterPro" id="IPR037185">
    <property type="entry name" value="EmrE-like"/>
</dbReference>
<dbReference type="RefSeq" id="WP_088921407.1">
    <property type="nucleotide sequence ID" value="NZ_CP018632.1"/>
</dbReference>
<reference evidence="7 8" key="1">
    <citation type="submission" date="2016-12" db="EMBL/GenBank/DDBJ databases">
        <authorList>
            <person name="Song W.-J."/>
            <person name="Kurnit D.M."/>
        </authorList>
    </citation>
    <scope>NUCLEOTIDE SEQUENCE [LARGE SCALE GENOMIC DNA]</scope>
    <source>
        <strain evidence="7 8">IMCC3135</strain>
    </source>
</reference>
<feature type="transmembrane region" description="Helical" evidence="5">
    <location>
        <begin position="188"/>
        <end position="207"/>
    </location>
</feature>
<evidence type="ECO:0000256" key="4">
    <source>
        <dbReference type="ARBA" id="ARBA00023136"/>
    </source>
</evidence>
<dbReference type="InterPro" id="IPR050638">
    <property type="entry name" value="AA-Vitamin_Transporters"/>
</dbReference>
<dbReference type="PANTHER" id="PTHR32322:SF9">
    <property type="entry name" value="AMINO-ACID METABOLITE EFFLUX PUMP-RELATED"/>
    <property type="match status" value="1"/>
</dbReference>
<dbReference type="InterPro" id="IPR000620">
    <property type="entry name" value="EamA_dom"/>
</dbReference>
<feature type="transmembrane region" description="Helical" evidence="5">
    <location>
        <begin position="132"/>
        <end position="151"/>
    </location>
</feature>
<feature type="transmembrane region" description="Helical" evidence="5">
    <location>
        <begin position="12"/>
        <end position="34"/>
    </location>
</feature>
<dbReference type="Pfam" id="PF00892">
    <property type="entry name" value="EamA"/>
    <property type="match status" value="2"/>
</dbReference>
<dbReference type="OrthoDB" id="9810556at2"/>
<evidence type="ECO:0000256" key="5">
    <source>
        <dbReference type="SAM" id="Phobius"/>
    </source>
</evidence>
<keyword evidence="2 5" id="KW-0812">Transmembrane</keyword>
<proteinExistence type="predicted"/>
<feature type="transmembrane region" description="Helical" evidence="5">
    <location>
        <begin position="219"/>
        <end position="242"/>
    </location>
</feature>
<feature type="transmembrane region" description="Helical" evidence="5">
    <location>
        <begin position="275"/>
        <end position="293"/>
    </location>
</feature>
<keyword evidence="4 5" id="KW-0472">Membrane</keyword>
<feature type="domain" description="EamA" evidence="6">
    <location>
        <begin position="13"/>
        <end position="145"/>
    </location>
</feature>
<evidence type="ECO:0000313" key="8">
    <source>
        <dbReference type="Proteomes" id="UP000250079"/>
    </source>
</evidence>
<feature type="transmembrane region" description="Helical" evidence="5">
    <location>
        <begin position="99"/>
        <end position="120"/>
    </location>
</feature>
<sequence length="301" mass="32446">MSLTRQTPDLTDYLLLVSLALLFGLSFAFTRVAVAELPPLTIASGRLLLAFLMLYPLMRLRGQKMPPAGRVWLAIFAAGFFGNALPFTLISWGQMRVEAGLTAIFMAIMPLATVLLAHVFTHDEKLTRWKVIGVLFGLVGVIVLMGVSALNAVGEDLLRQGAILASALSYSVNALITRKLTHLPRWSTMTALMFASSILLVPACLLFDSPWQLRPSWEALSALIALAIGPTAIATVMILVIISRQGVSFLSQINFMVPVFGMIAGVLMLGERLPANAYFALGFIMAGVAISRLRSPVGSTA</sequence>
<evidence type="ECO:0000259" key="6">
    <source>
        <dbReference type="Pfam" id="PF00892"/>
    </source>
</evidence>
<dbReference type="EMBL" id="CP018632">
    <property type="protein sequence ID" value="ASJ76656.1"/>
    <property type="molecule type" value="Genomic_DNA"/>
</dbReference>
<evidence type="ECO:0000313" key="7">
    <source>
        <dbReference type="EMBL" id="ASJ76656.1"/>
    </source>
</evidence>
<dbReference type="KEGG" id="gai:IMCC3135_33060"/>
<keyword evidence="8" id="KW-1185">Reference proteome</keyword>
<organism evidence="7 8">
    <name type="scientific">Granulosicoccus antarcticus IMCC3135</name>
    <dbReference type="NCBI Taxonomy" id="1192854"/>
    <lineage>
        <taxon>Bacteria</taxon>
        <taxon>Pseudomonadati</taxon>
        <taxon>Pseudomonadota</taxon>
        <taxon>Gammaproteobacteria</taxon>
        <taxon>Chromatiales</taxon>
        <taxon>Granulosicoccaceae</taxon>
        <taxon>Granulosicoccus</taxon>
    </lineage>
</organism>
<comment type="subcellular location">
    <subcellularLocation>
        <location evidence="1">Membrane</location>
        <topology evidence="1">Multi-pass membrane protein</topology>
    </subcellularLocation>
</comment>